<gene>
    <name evidence="14" type="primary">LOC125776260</name>
</gene>
<dbReference type="PRINTS" id="PR01537">
    <property type="entry name" value="INTRLKN1R1F"/>
</dbReference>
<keyword evidence="3" id="KW-0433">Leucine-rich repeat</keyword>
<name>A0ABM3J352_BACDO</name>
<keyword evidence="5" id="KW-0732">Signal</keyword>
<evidence type="ECO:0000256" key="9">
    <source>
        <dbReference type="ARBA" id="ARBA00023170"/>
    </source>
</evidence>
<evidence type="ECO:0000256" key="6">
    <source>
        <dbReference type="ARBA" id="ARBA00022737"/>
    </source>
</evidence>
<dbReference type="PROSITE" id="PS51450">
    <property type="entry name" value="LRR"/>
    <property type="match status" value="2"/>
</dbReference>
<dbReference type="InterPro" id="IPR000157">
    <property type="entry name" value="TIR_dom"/>
</dbReference>
<dbReference type="Gene3D" id="3.80.10.10">
    <property type="entry name" value="Ribonuclease Inhibitor"/>
    <property type="match status" value="2"/>
</dbReference>
<accession>A0ABM3J352</accession>
<comment type="subcellular location">
    <subcellularLocation>
        <location evidence="1">Membrane</location>
        <topology evidence="1">Single-pass type I membrane protein</topology>
    </subcellularLocation>
</comment>
<keyword evidence="10" id="KW-0325">Glycoprotein</keyword>
<dbReference type="SMART" id="SM00082">
    <property type="entry name" value="LRRCT"/>
    <property type="match status" value="1"/>
</dbReference>
<reference evidence="14" key="2">
    <citation type="submission" date="2025-08" db="UniProtKB">
        <authorList>
            <consortium name="RefSeq"/>
        </authorList>
    </citation>
    <scope>IDENTIFICATION</scope>
    <source>
        <tissue evidence="14">Adult</tissue>
    </source>
</reference>
<evidence type="ECO:0000256" key="2">
    <source>
        <dbReference type="ARBA" id="ARBA00009634"/>
    </source>
</evidence>
<dbReference type="InterPro" id="IPR032675">
    <property type="entry name" value="LRR_dom_sf"/>
</dbReference>
<evidence type="ECO:0000256" key="11">
    <source>
        <dbReference type="SAM" id="Phobius"/>
    </source>
</evidence>
<feature type="transmembrane region" description="Helical" evidence="11">
    <location>
        <begin position="467"/>
        <end position="492"/>
    </location>
</feature>
<evidence type="ECO:0000256" key="8">
    <source>
        <dbReference type="ARBA" id="ARBA00023136"/>
    </source>
</evidence>
<dbReference type="SUPFAM" id="SSF52058">
    <property type="entry name" value="L domain-like"/>
    <property type="match status" value="1"/>
</dbReference>
<dbReference type="SUPFAM" id="SSF52200">
    <property type="entry name" value="Toll/Interleukin receptor TIR domain"/>
    <property type="match status" value="1"/>
</dbReference>
<feature type="domain" description="TIR" evidence="12">
    <location>
        <begin position="521"/>
        <end position="657"/>
    </location>
</feature>
<dbReference type="InterPro" id="IPR001611">
    <property type="entry name" value="Leu-rich_rpt"/>
</dbReference>
<dbReference type="Pfam" id="PF01582">
    <property type="entry name" value="TIR"/>
    <property type="match status" value="1"/>
</dbReference>
<dbReference type="Gene3D" id="3.40.50.10140">
    <property type="entry name" value="Toll/interleukin-1 receptor homology (TIR) domain"/>
    <property type="match status" value="1"/>
</dbReference>
<dbReference type="Pfam" id="PF13855">
    <property type="entry name" value="LRR_8"/>
    <property type="match status" value="1"/>
</dbReference>
<dbReference type="Proteomes" id="UP001652620">
    <property type="component" value="Chromosome 1"/>
</dbReference>
<keyword evidence="8 11" id="KW-0472">Membrane</keyword>
<evidence type="ECO:0000313" key="14">
    <source>
        <dbReference type="RefSeq" id="XP_049303654.1"/>
    </source>
</evidence>
<organism evidence="13 14">
    <name type="scientific">Bactrocera dorsalis</name>
    <name type="common">Oriental fruit fly</name>
    <name type="synonym">Dacus dorsalis</name>
    <dbReference type="NCBI Taxonomy" id="27457"/>
    <lineage>
        <taxon>Eukaryota</taxon>
        <taxon>Metazoa</taxon>
        <taxon>Ecdysozoa</taxon>
        <taxon>Arthropoda</taxon>
        <taxon>Hexapoda</taxon>
        <taxon>Insecta</taxon>
        <taxon>Pterygota</taxon>
        <taxon>Neoptera</taxon>
        <taxon>Endopterygota</taxon>
        <taxon>Diptera</taxon>
        <taxon>Brachycera</taxon>
        <taxon>Muscomorpha</taxon>
        <taxon>Tephritoidea</taxon>
        <taxon>Tephritidae</taxon>
        <taxon>Bactrocera</taxon>
        <taxon>Bactrocera</taxon>
    </lineage>
</organism>
<dbReference type="GeneID" id="125776260"/>
<dbReference type="PANTHER" id="PTHR24365">
    <property type="entry name" value="TOLL-LIKE RECEPTOR"/>
    <property type="match status" value="1"/>
</dbReference>
<dbReference type="PANTHER" id="PTHR24365:SF541">
    <property type="entry name" value="PROTEIN TOLL-RELATED"/>
    <property type="match status" value="1"/>
</dbReference>
<keyword evidence="4 11" id="KW-0812">Transmembrane</keyword>
<dbReference type="InterPro" id="IPR003591">
    <property type="entry name" value="Leu-rich_rpt_typical-subtyp"/>
</dbReference>
<keyword evidence="7 11" id="KW-1133">Transmembrane helix</keyword>
<dbReference type="InterPro" id="IPR000483">
    <property type="entry name" value="Cys-rich_flank_reg_C"/>
</dbReference>
<proteinExistence type="inferred from homology"/>
<dbReference type="SMART" id="SM00369">
    <property type="entry name" value="LRR_TYP"/>
    <property type="match status" value="5"/>
</dbReference>
<evidence type="ECO:0000259" key="12">
    <source>
        <dbReference type="PROSITE" id="PS50104"/>
    </source>
</evidence>
<reference evidence="13" key="1">
    <citation type="submission" date="2025-05" db="UniProtKB">
        <authorList>
            <consortium name="RefSeq"/>
        </authorList>
    </citation>
    <scope>NUCLEOTIDE SEQUENCE [LARGE SCALE GENOMIC DNA]</scope>
</reference>
<evidence type="ECO:0000256" key="3">
    <source>
        <dbReference type="ARBA" id="ARBA00022614"/>
    </source>
</evidence>
<sequence>MTLQNLTREHFQNLVALRQLDLAGNNMKILNENVFATLTSLNVLNLSHNGIVELFPNQFAKLDKLIILDLSYNSLTYLRPKLFEQTPLLWQLKLKGNQLHDTANIITILKPLNFLHWLDLSDNKLRTIWGKESYANAQVTLAKKLHNSNMPMALDLKESLDYISTLQPNEYDQRKHTWKYINLSRNLLGGFNMDWIFEIGITCPFKINLEQNLITNVYALSNLLNTTNDCEGEIKMTSNHIECDCNLAWIYDYNYRRFFSDLQCKQKSTNLVTNFTQLRRYELCAWQPVQCPRKCVCFTKSKLLHINCTGAQLSAMKELPRPEQVLLTTSLLDISNNRYTVLPLRTTFGYANVSQLYAANNQITNISLLELPTDLTVLDLRNNRLKSLCADFLRVFLNESTKLQSLYLSANPWICDCASHKLLYTVRAHRHRIPDVEQLRCDNKPNVTLLTASLSELCQVEDNVKRYQYIIAAITTAALIIIIFLLIIALFFKYKLQVKIWLYGHKILRCCVREYELDENKMFDAFISYAHQDADFVNHILLPQLEQGEPPFRVCTHERNWLAGAYIPEQIMESVEQSRRTIIVLSQHFIESDWARMEFRTAHQCSLNEGRARIIMIKYGEIINSELLDKELKAYLDMNTYLDWQDARFCDKLRYAMPHKVGRKPNTDMLEVNGRFYVMGQFEMNRLRDENA</sequence>
<dbReference type="SMART" id="SM00255">
    <property type="entry name" value="TIR"/>
    <property type="match status" value="1"/>
</dbReference>
<protein>
    <submittedName>
        <fullName evidence="14">Protein toll-like</fullName>
    </submittedName>
</protein>
<keyword evidence="9" id="KW-0675">Receptor</keyword>
<keyword evidence="13" id="KW-1185">Reference proteome</keyword>
<keyword evidence="6" id="KW-0677">Repeat</keyword>
<dbReference type="InterPro" id="IPR035897">
    <property type="entry name" value="Toll_tir_struct_dom_sf"/>
</dbReference>
<evidence type="ECO:0000256" key="1">
    <source>
        <dbReference type="ARBA" id="ARBA00004479"/>
    </source>
</evidence>
<dbReference type="PROSITE" id="PS50104">
    <property type="entry name" value="TIR"/>
    <property type="match status" value="1"/>
</dbReference>
<evidence type="ECO:0000256" key="5">
    <source>
        <dbReference type="ARBA" id="ARBA00022729"/>
    </source>
</evidence>
<comment type="similarity">
    <text evidence="2">Belongs to the Toll-like receptor family.</text>
</comment>
<evidence type="ECO:0000256" key="4">
    <source>
        <dbReference type="ARBA" id="ARBA00022692"/>
    </source>
</evidence>
<evidence type="ECO:0000256" key="7">
    <source>
        <dbReference type="ARBA" id="ARBA00022989"/>
    </source>
</evidence>
<evidence type="ECO:0000256" key="10">
    <source>
        <dbReference type="ARBA" id="ARBA00023180"/>
    </source>
</evidence>
<dbReference type="RefSeq" id="XP_049303654.1">
    <property type="nucleotide sequence ID" value="XM_049447697.1"/>
</dbReference>
<evidence type="ECO:0000313" key="13">
    <source>
        <dbReference type="Proteomes" id="UP001652620"/>
    </source>
</evidence>